<organism evidence="3 4">
    <name type="scientific">Ficus carica</name>
    <name type="common">Common fig</name>
    <dbReference type="NCBI Taxonomy" id="3494"/>
    <lineage>
        <taxon>Eukaryota</taxon>
        <taxon>Viridiplantae</taxon>
        <taxon>Streptophyta</taxon>
        <taxon>Embryophyta</taxon>
        <taxon>Tracheophyta</taxon>
        <taxon>Spermatophyta</taxon>
        <taxon>Magnoliopsida</taxon>
        <taxon>eudicotyledons</taxon>
        <taxon>Gunneridae</taxon>
        <taxon>Pentapetalae</taxon>
        <taxon>rosids</taxon>
        <taxon>fabids</taxon>
        <taxon>Rosales</taxon>
        <taxon>Moraceae</taxon>
        <taxon>Ficeae</taxon>
        <taxon>Ficus</taxon>
    </lineage>
</organism>
<keyword evidence="1" id="KW-0808">Transferase</keyword>
<dbReference type="Pfam" id="PF02458">
    <property type="entry name" value="Transferase"/>
    <property type="match status" value="2"/>
</dbReference>
<evidence type="ECO:0000313" key="3">
    <source>
        <dbReference type="EMBL" id="GMN42095.1"/>
    </source>
</evidence>
<proteinExistence type="predicted"/>
<dbReference type="InterPro" id="IPR023213">
    <property type="entry name" value="CAT-like_dom_sf"/>
</dbReference>
<accession>A0AA87ZYG3</accession>
<dbReference type="Proteomes" id="UP001187192">
    <property type="component" value="Unassembled WGS sequence"/>
</dbReference>
<keyword evidence="2" id="KW-0012">Acyltransferase</keyword>
<sequence length="267" mass="29305">MFMESWAHNCRSEKPVLPPELAPFYDRSVIKDPNGLDMSYLNLWLGFAGISNPKDDPNLFQFLLASDLPSASVRRTFELTKVDIAKLRQKALSTWPSSSPTKPHLTSFFLTFAHALLCILKALEVDEETKSKIMIFMGISADLRSRLTPPVPENYFGNCVGPLLNLNDARELLKEEDAFAAAALRTGELAKKGGHGIGVAGSPRFGVYGVDFGWGKPRKVEIVSVDRTGAIFMAESRDGSGGVEIGLALKKHQMDVFSPLFLASVET</sequence>
<reference evidence="3" key="1">
    <citation type="submission" date="2023-07" db="EMBL/GenBank/DDBJ databases">
        <title>draft genome sequence of fig (Ficus carica).</title>
        <authorList>
            <person name="Takahashi T."/>
            <person name="Nishimura K."/>
        </authorList>
    </citation>
    <scope>NUCLEOTIDE SEQUENCE</scope>
</reference>
<dbReference type="PANTHER" id="PTHR31625">
    <property type="match status" value="1"/>
</dbReference>
<keyword evidence="4" id="KW-1185">Reference proteome</keyword>
<dbReference type="Gene3D" id="3.30.559.10">
    <property type="entry name" value="Chloramphenicol acetyltransferase-like domain"/>
    <property type="match status" value="3"/>
</dbReference>
<dbReference type="GO" id="GO:0016747">
    <property type="term" value="F:acyltransferase activity, transferring groups other than amino-acyl groups"/>
    <property type="evidence" value="ECO:0007669"/>
    <property type="project" value="UniProtKB-ARBA"/>
</dbReference>
<protein>
    <submittedName>
        <fullName evidence="3">Uncharacterized protein</fullName>
    </submittedName>
</protein>
<evidence type="ECO:0000256" key="1">
    <source>
        <dbReference type="ARBA" id="ARBA00022679"/>
    </source>
</evidence>
<dbReference type="InterPro" id="IPR051504">
    <property type="entry name" value="Plant_metabolite_acyltrans"/>
</dbReference>
<evidence type="ECO:0000313" key="4">
    <source>
        <dbReference type="Proteomes" id="UP001187192"/>
    </source>
</evidence>
<comment type="caution">
    <text evidence="3">The sequence shown here is derived from an EMBL/GenBank/DDBJ whole genome shotgun (WGS) entry which is preliminary data.</text>
</comment>
<dbReference type="AlphaFoldDB" id="A0AA87ZYG3"/>
<evidence type="ECO:0000256" key="2">
    <source>
        <dbReference type="ARBA" id="ARBA00023315"/>
    </source>
</evidence>
<gene>
    <name evidence="3" type="ORF">TIFTF001_011317</name>
</gene>
<dbReference type="EMBL" id="BTGU01000014">
    <property type="protein sequence ID" value="GMN42095.1"/>
    <property type="molecule type" value="Genomic_DNA"/>
</dbReference>
<name>A0AA87ZYG3_FICCA</name>